<accession>A0A7C8I0T4</accession>
<feature type="signal peptide" evidence="2">
    <location>
        <begin position="1"/>
        <end position="21"/>
    </location>
</feature>
<evidence type="ECO:0000256" key="1">
    <source>
        <dbReference type="SAM" id="MobiDB-lite"/>
    </source>
</evidence>
<evidence type="ECO:0008006" key="5">
    <source>
        <dbReference type="Google" id="ProtNLM"/>
    </source>
</evidence>
<keyword evidence="4" id="KW-1185">Reference proteome</keyword>
<sequence>MIIQLLLLLLLLVGLPSTCVGSAALAAACSCMLWGYGAGASAGASALGKKPAGIAYNHRLLAACSRESACLDGVRRIRSTELERGRHLMPESRPTKHSASLRARPSSSPSFASPHCGDEHGSIASVTNELKRERFWRAVPASANMKETYNGGATKKGG</sequence>
<dbReference type="EMBL" id="JAADJZ010000029">
    <property type="protein sequence ID" value="KAF2866086.1"/>
    <property type="molecule type" value="Genomic_DNA"/>
</dbReference>
<reference evidence="3 4" key="1">
    <citation type="submission" date="2020-01" db="EMBL/GenBank/DDBJ databases">
        <authorList>
            <consortium name="DOE Joint Genome Institute"/>
            <person name="Haridas S."/>
            <person name="Albert R."/>
            <person name="Binder M."/>
            <person name="Bloem J."/>
            <person name="Labutti K."/>
            <person name="Salamov A."/>
            <person name="Andreopoulos B."/>
            <person name="Baker S.E."/>
            <person name="Barry K."/>
            <person name="Bills G."/>
            <person name="Bluhm B.H."/>
            <person name="Cannon C."/>
            <person name="Castanera R."/>
            <person name="Culley D.E."/>
            <person name="Daum C."/>
            <person name="Ezra D."/>
            <person name="Gonzalez J.B."/>
            <person name="Henrissat B."/>
            <person name="Kuo A."/>
            <person name="Liang C."/>
            <person name="Lipzen A."/>
            <person name="Lutzoni F."/>
            <person name="Magnuson J."/>
            <person name="Mondo S."/>
            <person name="Nolan M."/>
            <person name="Ohm R."/>
            <person name="Pangilinan J."/>
            <person name="Park H.-J.H."/>
            <person name="Ramirez L."/>
            <person name="Alfaro M."/>
            <person name="Sun H."/>
            <person name="Tritt A."/>
            <person name="Yoshinaga Y."/>
            <person name="Zwiers L.-H.L."/>
            <person name="Turgeon B.G."/>
            <person name="Goodwin S.B."/>
            <person name="Spatafora J.W."/>
            <person name="Crous P.W."/>
            <person name="Grigoriev I.V."/>
        </authorList>
    </citation>
    <scope>NUCLEOTIDE SEQUENCE [LARGE SCALE GENOMIC DNA]</scope>
    <source>
        <strain evidence="3 4">CBS 611.86</strain>
    </source>
</reference>
<evidence type="ECO:0000256" key="2">
    <source>
        <dbReference type="SAM" id="SignalP"/>
    </source>
</evidence>
<name>A0A7C8I0T4_9PLEO</name>
<dbReference type="AlphaFoldDB" id="A0A7C8I0T4"/>
<comment type="caution">
    <text evidence="3">The sequence shown here is derived from an EMBL/GenBank/DDBJ whole genome shotgun (WGS) entry which is preliminary data.</text>
</comment>
<proteinExistence type="predicted"/>
<feature type="chain" id="PRO_5028860714" description="Secreted protein" evidence="2">
    <location>
        <begin position="22"/>
        <end position="158"/>
    </location>
</feature>
<feature type="region of interest" description="Disordered" evidence="1">
    <location>
        <begin position="82"/>
        <end position="118"/>
    </location>
</feature>
<organism evidence="3 4">
    <name type="scientific">Massariosphaeria phaeospora</name>
    <dbReference type="NCBI Taxonomy" id="100035"/>
    <lineage>
        <taxon>Eukaryota</taxon>
        <taxon>Fungi</taxon>
        <taxon>Dikarya</taxon>
        <taxon>Ascomycota</taxon>
        <taxon>Pezizomycotina</taxon>
        <taxon>Dothideomycetes</taxon>
        <taxon>Pleosporomycetidae</taxon>
        <taxon>Pleosporales</taxon>
        <taxon>Pleosporales incertae sedis</taxon>
        <taxon>Massariosphaeria</taxon>
    </lineage>
</organism>
<feature type="compositionally biased region" description="Basic and acidic residues" evidence="1">
    <location>
        <begin position="82"/>
        <end position="94"/>
    </location>
</feature>
<gene>
    <name evidence="3" type="ORF">BDV95DRAFT_599115</name>
</gene>
<feature type="compositionally biased region" description="Low complexity" evidence="1">
    <location>
        <begin position="98"/>
        <end position="114"/>
    </location>
</feature>
<evidence type="ECO:0000313" key="4">
    <source>
        <dbReference type="Proteomes" id="UP000481861"/>
    </source>
</evidence>
<evidence type="ECO:0000313" key="3">
    <source>
        <dbReference type="EMBL" id="KAF2866086.1"/>
    </source>
</evidence>
<dbReference type="Proteomes" id="UP000481861">
    <property type="component" value="Unassembled WGS sequence"/>
</dbReference>
<keyword evidence="2" id="KW-0732">Signal</keyword>
<protein>
    <recommendedName>
        <fullName evidence="5">Secreted protein</fullName>
    </recommendedName>
</protein>